<dbReference type="Gene3D" id="3.30.565.10">
    <property type="entry name" value="Histidine kinase-like ATPase, C-terminal domain"/>
    <property type="match status" value="1"/>
</dbReference>
<dbReference type="CDD" id="cd00082">
    <property type="entry name" value="HisKA"/>
    <property type="match status" value="1"/>
</dbReference>
<dbReference type="SUPFAM" id="SSF47384">
    <property type="entry name" value="Homodimeric domain of signal transducing histidine kinase"/>
    <property type="match status" value="1"/>
</dbReference>
<dbReference type="SMART" id="SM00304">
    <property type="entry name" value="HAMP"/>
    <property type="match status" value="1"/>
</dbReference>
<keyword evidence="5" id="KW-0808">Transferase</keyword>
<evidence type="ECO:0000313" key="15">
    <source>
        <dbReference type="EMBL" id="MSA88639.1"/>
    </source>
</evidence>
<evidence type="ECO:0000256" key="8">
    <source>
        <dbReference type="ARBA" id="ARBA00022989"/>
    </source>
</evidence>
<evidence type="ECO:0000256" key="7">
    <source>
        <dbReference type="ARBA" id="ARBA00022777"/>
    </source>
</evidence>
<dbReference type="GO" id="GO:0000155">
    <property type="term" value="F:phosphorelay sensor kinase activity"/>
    <property type="evidence" value="ECO:0007669"/>
    <property type="project" value="InterPro"/>
</dbReference>
<evidence type="ECO:0000256" key="12">
    <source>
        <dbReference type="SAM" id="Phobius"/>
    </source>
</evidence>
<feature type="transmembrane region" description="Helical" evidence="12">
    <location>
        <begin position="166"/>
        <end position="185"/>
    </location>
</feature>
<dbReference type="Proteomes" id="UP000433575">
    <property type="component" value="Unassembled WGS sequence"/>
</dbReference>
<evidence type="ECO:0000256" key="11">
    <source>
        <dbReference type="SAM" id="MobiDB-lite"/>
    </source>
</evidence>
<dbReference type="EMBL" id="WKPJ01000004">
    <property type="protein sequence ID" value="MSA88639.1"/>
    <property type="molecule type" value="Genomic_DNA"/>
</dbReference>
<dbReference type="Pfam" id="PF02518">
    <property type="entry name" value="HATPase_c"/>
    <property type="match status" value="1"/>
</dbReference>
<evidence type="ECO:0000256" key="1">
    <source>
        <dbReference type="ARBA" id="ARBA00000085"/>
    </source>
</evidence>
<dbReference type="InterPro" id="IPR003660">
    <property type="entry name" value="HAMP_dom"/>
</dbReference>
<dbReference type="InterPro" id="IPR008358">
    <property type="entry name" value="Sig_transdc_His_kin/Pase_MprB"/>
</dbReference>
<evidence type="ECO:0000256" key="3">
    <source>
        <dbReference type="ARBA" id="ARBA00012438"/>
    </source>
</evidence>
<dbReference type="Pfam" id="PF00512">
    <property type="entry name" value="HisKA"/>
    <property type="match status" value="1"/>
</dbReference>
<sequence>MAQRSDRNRMGDRLSMEKRRRRKTQTVAQFLRRYFLITALGVLALLAAALCLFQLGLNAGWYTPANHAEIQAQELIGKIQVQDFFDPNQVPDGLDYILFSHEQWADSSLPPDNTLADYSYYSGSYTGMIGASAWLRTDLRAETVILLFRYAVRPASPAIAALIPDLQGVFVGFSALMILILLIGMTNRYGKKLVQALNALEESATQIAAGNLDFEIHDTALNEFNQALDSVETMRTALKDSLVQQWDMQNQREIQIAALAHDLKTPLAVIAGNVELLKEEALPETAAESLEVIARRLEQLSHYVYQLQQAASRQNQAEQPKLTAIDELIRRCTEEVEGLCRNKDLTLTVFCPPFSAWVHTETLRRALINLLDNAIRYCPYGKTVQLMGQITETHWIIKVSDEGPGFHAESLKHIGEPFYRYESARSSNGHAGLGLYTVSQAMQIEGGRMIPGNVPDGSGAQVILEFPRTTLAEETERADPGSGSFASP</sequence>
<dbReference type="SMART" id="SM00387">
    <property type="entry name" value="HATPase_c"/>
    <property type="match status" value="1"/>
</dbReference>
<dbReference type="OrthoDB" id="84942at2"/>
<keyword evidence="6 12" id="KW-0812">Transmembrane</keyword>
<dbReference type="PANTHER" id="PTHR45528:SF8">
    <property type="entry name" value="HISTIDINE KINASE"/>
    <property type="match status" value="1"/>
</dbReference>
<dbReference type="EC" id="2.7.13.3" evidence="3"/>
<feature type="domain" description="Histidine kinase" evidence="13">
    <location>
        <begin position="258"/>
        <end position="470"/>
    </location>
</feature>
<keyword evidence="9" id="KW-0902">Two-component regulatory system</keyword>
<evidence type="ECO:0000313" key="18">
    <source>
        <dbReference type="Proteomes" id="UP000480929"/>
    </source>
</evidence>
<dbReference type="InterPro" id="IPR036097">
    <property type="entry name" value="HisK_dim/P_sf"/>
</dbReference>
<dbReference type="CDD" id="cd00075">
    <property type="entry name" value="HATPase"/>
    <property type="match status" value="1"/>
</dbReference>
<keyword evidence="18" id="KW-1185">Reference proteome</keyword>
<evidence type="ECO:0000256" key="6">
    <source>
        <dbReference type="ARBA" id="ARBA00022692"/>
    </source>
</evidence>
<dbReference type="InterPro" id="IPR050398">
    <property type="entry name" value="HssS/ArlS-like"/>
</dbReference>
<evidence type="ECO:0000256" key="10">
    <source>
        <dbReference type="ARBA" id="ARBA00023136"/>
    </source>
</evidence>
<dbReference type="PROSITE" id="PS50109">
    <property type="entry name" value="HIS_KIN"/>
    <property type="match status" value="1"/>
</dbReference>
<accession>A0A6N7S4D4</accession>
<evidence type="ECO:0000256" key="4">
    <source>
        <dbReference type="ARBA" id="ARBA00022553"/>
    </source>
</evidence>
<keyword evidence="8 12" id="KW-1133">Transmembrane helix</keyword>
<evidence type="ECO:0000256" key="2">
    <source>
        <dbReference type="ARBA" id="ARBA00004141"/>
    </source>
</evidence>
<dbReference type="PANTHER" id="PTHR45528">
    <property type="entry name" value="SENSOR HISTIDINE KINASE CPXA"/>
    <property type="match status" value="1"/>
</dbReference>
<evidence type="ECO:0000313" key="16">
    <source>
        <dbReference type="EMBL" id="MSC32186.1"/>
    </source>
</evidence>
<name>A0A6N7S4D4_9FIRM</name>
<protein>
    <recommendedName>
        <fullName evidence="3">histidine kinase</fullName>
        <ecNumber evidence="3">2.7.13.3</ecNumber>
    </recommendedName>
</protein>
<evidence type="ECO:0000259" key="14">
    <source>
        <dbReference type="PROSITE" id="PS50885"/>
    </source>
</evidence>
<dbReference type="EMBL" id="WKPI01000003">
    <property type="protein sequence ID" value="MSC32186.1"/>
    <property type="molecule type" value="Genomic_DNA"/>
</dbReference>
<feature type="region of interest" description="Disordered" evidence="11">
    <location>
        <begin position="1"/>
        <end position="20"/>
    </location>
</feature>
<comment type="subcellular location">
    <subcellularLocation>
        <location evidence="2">Membrane</location>
        <topology evidence="2">Multi-pass membrane protein</topology>
    </subcellularLocation>
</comment>
<dbReference type="InterPro" id="IPR005467">
    <property type="entry name" value="His_kinase_dom"/>
</dbReference>
<reference evidence="17 18" key="1">
    <citation type="journal article" date="2019" name="Nat. Med.">
        <title>A library of human gut bacterial isolates paired with longitudinal multiomics data enables mechanistic microbiome research.</title>
        <authorList>
            <person name="Poyet M."/>
            <person name="Groussin M."/>
            <person name="Gibbons S.M."/>
            <person name="Avila-Pacheco J."/>
            <person name="Jiang X."/>
            <person name="Kearney S.M."/>
            <person name="Perrotta A.R."/>
            <person name="Berdy B."/>
            <person name="Zhao S."/>
            <person name="Lieberman T.D."/>
            <person name="Swanson P.K."/>
            <person name="Smith M."/>
            <person name="Roesemann S."/>
            <person name="Alexander J.E."/>
            <person name="Rich S.A."/>
            <person name="Livny J."/>
            <person name="Vlamakis H."/>
            <person name="Clish C."/>
            <person name="Bullock K."/>
            <person name="Deik A."/>
            <person name="Scott J."/>
            <person name="Pierce K.A."/>
            <person name="Xavier R.J."/>
            <person name="Alm E.J."/>
        </authorList>
    </citation>
    <scope>NUCLEOTIDE SEQUENCE [LARGE SCALE GENOMIC DNA]</scope>
    <source>
        <strain evidence="15 17">BIOML-A4</strain>
        <strain evidence="16 18">BIOML-A5</strain>
    </source>
</reference>
<proteinExistence type="predicted"/>
<dbReference type="Proteomes" id="UP000480929">
    <property type="component" value="Unassembled WGS sequence"/>
</dbReference>
<keyword evidence="10 12" id="KW-0472">Membrane</keyword>
<evidence type="ECO:0000256" key="9">
    <source>
        <dbReference type="ARBA" id="ARBA00023012"/>
    </source>
</evidence>
<dbReference type="PROSITE" id="PS50885">
    <property type="entry name" value="HAMP"/>
    <property type="match status" value="1"/>
</dbReference>
<dbReference type="AlphaFoldDB" id="A0A6N7S4D4"/>
<dbReference type="SUPFAM" id="SSF55874">
    <property type="entry name" value="ATPase domain of HSP90 chaperone/DNA topoisomerase II/histidine kinase"/>
    <property type="match status" value="1"/>
</dbReference>
<dbReference type="GO" id="GO:0005886">
    <property type="term" value="C:plasma membrane"/>
    <property type="evidence" value="ECO:0007669"/>
    <property type="project" value="TreeGrafter"/>
</dbReference>
<evidence type="ECO:0000256" key="5">
    <source>
        <dbReference type="ARBA" id="ARBA00022679"/>
    </source>
</evidence>
<comment type="caution">
    <text evidence="15">The sequence shown here is derived from an EMBL/GenBank/DDBJ whole genome shotgun (WGS) entry which is preliminary data.</text>
</comment>
<dbReference type="SMART" id="SM00388">
    <property type="entry name" value="HisKA"/>
    <property type="match status" value="1"/>
</dbReference>
<gene>
    <name evidence="16" type="ORF">GKD88_03530</name>
    <name evidence="15" type="ORF">GKE08_04800</name>
</gene>
<dbReference type="PRINTS" id="PR01780">
    <property type="entry name" value="LANTIREGPROT"/>
</dbReference>
<dbReference type="InterPro" id="IPR003661">
    <property type="entry name" value="HisK_dim/P_dom"/>
</dbReference>
<evidence type="ECO:0000313" key="17">
    <source>
        <dbReference type="Proteomes" id="UP000433575"/>
    </source>
</evidence>
<feature type="domain" description="HAMP" evidence="14">
    <location>
        <begin position="191"/>
        <end position="243"/>
    </location>
</feature>
<comment type="catalytic activity">
    <reaction evidence="1">
        <text>ATP + protein L-histidine = ADP + protein N-phospho-L-histidine.</text>
        <dbReference type="EC" id="2.7.13.3"/>
    </reaction>
</comment>
<dbReference type="InterPro" id="IPR003594">
    <property type="entry name" value="HATPase_dom"/>
</dbReference>
<organism evidence="15 17">
    <name type="scientific">Holdemania massiliensis</name>
    <dbReference type="NCBI Taxonomy" id="1468449"/>
    <lineage>
        <taxon>Bacteria</taxon>
        <taxon>Bacillati</taxon>
        <taxon>Bacillota</taxon>
        <taxon>Erysipelotrichia</taxon>
        <taxon>Erysipelotrichales</taxon>
        <taxon>Erysipelotrichaceae</taxon>
        <taxon>Holdemania</taxon>
    </lineage>
</organism>
<dbReference type="InterPro" id="IPR036890">
    <property type="entry name" value="HATPase_C_sf"/>
</dbReference>
<feature type="compositionally biased region" description="Basic and acidic residues" evidence="11">
    <location>
        <begin position="1"/>
        <end position="17"/>
    </location>
</feature>
<keyword evidence="7" id="KW-0418">Kinase</keyword>
<keyword evidence="4" id="KW-0597">Phosphoprotein</keyword>
<dbReference type="Gene3D" id="6.10.340.10">
    <property type="match status" value="1"/>
</dbReference>
<evidence type="ECO:0000259" key="13">
    <source>
        <dbReference type="PROSITE" id="PS50109"/>
    </source>
</evidence>
<dbReference type="Gene3D" id="1.10.287.130">
    <property type="match status" value="1"/>
</dbReference>